<proteinExistence type="predicted"/>
<gene>
    <name evidence="2" type="primary">cas5e</name>
    <name evidence="2" type="ORF">CH341_17970</name>
</gene>
<comment type="caution">
    <text evidence="2">The sequence shown here is derived from an EMBL/GenBank/DDBJ whole genome shotgun (WGS) entry which is preliminary data.</text>
</comment>
<dbReference type="EMBL" id="NPEX01000130">
    <property type="protein sequence ID" value="RAI42741.1"/>
    <property type="molecule type" value="Genomic_DNA"/>
</dbReference>
<protein>
    <submittedName>
        <fullName evidence="2">Type I-E CRISPR-associated protein Cas5/CasD</fullName>
    </submittedName>
</protein>
<dbReference type="OrthoDB" id="5704083at2"/>
<reference evidence="2 3" key="1">
    <citation type="submission" date="2017-07" db="EMBL/GenBank/DDBJ databases">
        <title>Draft Genome Sequences of Select Purple Nonsulfur Bacteria.</title>
        <authorList>
            <person name="Lasarre B."/>
            <person name="Mckinlay J.B."/>
        </authorList>
    </citation>
    <scope>NUCLEOTIDE SEQUENCE [LARGE SCALE GENOMIC DNA]</scope>
    <source>
        <strain evidence="2 3">DSM 5909</strain>
    </source>
</reference>
<keyword evidence="3" id="KW-1185">Reference proteome</keyword>
<organism evidence="2 3">
    <name type="scientific">Rhodoplanes roseus</name>
    <dbReference type="NCBI Taxonomy" id="29409"/>
    <lineage>
        <taxon>Bacteria</taxon>
        <taxon>Pseudomonadati</taxon>
        <taxon>Pseudomonadota</taxon>
        <taxon>Alphaproteobacteria</taxon>
        <taxon>Hyphomicrobiales</taxon>
        <taxon>Nitrobacteraceae</taxon>
        <taxon>Rhodoplanes</taxon>
    </lineage>
</organism>
<dbReference type="InterPro" id="IPR010147">
    <property type="entry name" value="CRISPR-assoc_prot_CasD"/>
</dbReference>
<dbReference type="InterPro" id="IPR013422">
    <property type="entry name" value="CRISPR-assoc_prot_Cas5_N"/>
</dbReference>
<evidence type="ECO:0000313" key="2">
    <source>
        <dbReference type="EMBL" id="RAI42741.1"/>
    </source>
</evidence>
<dbReference type="InterPro" id="IPR021124">
    <property type="entry name" value="CRISPR-assoc_prot_Cas5"/>
</dbReference>
<dbReference type="Pfam" id="PF09704">
    <property type="entry name" value="Cas_Cas5d"/>
    <property type="match status" value="1"/>
</dbReference>
<accession>A0A327KWQ5</accession>
<keyword evidence="1" id="KW-0051">Antiviral defense</keyword>
<dbReference type="AlphaFoldDB" id="A0A327KWQ5"/>
<dbReference type="RefSeq" id="WP_111420389.1">
    <property type="nucleotide sequence ID" value="NZ_NPEX01000130.1"/>
</dbReference>
<dbReference type="Proteomes" id="UP000249130">
    <property type="component" value="Unassembled WGS sequence"/>
</dbReference>
<dbReference type="GO" id="GO:0051607">
    <property type="term" value="P:defense response to virus"/>
    <property type="evidence" value="ECO:0007669"/>
    <property type="project" value="UniProtKB-KW"/>
</dbReference>
<dbReference type="Gene3D" id="3.30.70.2660">
    <property type="match status" value="1"/>
</dbReference>
<dbReference type="NCBIfam" id="TIGR01868">
    <property type="entry name" value="casD_Cas5e"/>
    <property type="match status" value="1"/>
</dbReference>
<evidence type="ECO:0000313" key="3">
    <source>
        <dbReference type="Proteomes" id="UP000249130"/>
    </source>
</evidence>
<dbReference type="GO" id="GO:0003723">
    <property type="term" value="F:RNA binding"/>
    <property type="evidence" value="ECO:0007669"/>
    <property type="project" value="InterPro"/>
</dbReference>
<name>A0A327KWQ5_9BRAD</name>
<dbReference type="CDD" id="cd09756">
    <property type="entry name" value="Cas5_I-E"/>
    <property type="match status" value="1"/>
</dbReference>
<dbReference type="GO" id="GO:0043571">
    <property type="term" value="P:maintenance of CRISPR repeat elements"/>
    <property type="evidence" value="ECO:0007669"/>
    <property type="project" value="InterPro"/>
</dbReference>
<evidence type="ECO:0000256" key="1">
    <source>
        <dbReference type="ARBA" id="ARBA00023118"/>
    </source>
</evidence>
<dbReference type="NCBIfam" id="TIGR02593">
    <property type="entry name" value="CRISPR_cas5"/>
    <property type="match status" value="1"/>
</dbReference>
<sequence length="265" mass="28346">MQALVFTLAAPMMAFGEIAVDERRGTASRPTRSAVIGLLAAALGIPRTDPRQVALAEGYDIAVRTDLPGRLLADYHTVQVPPASAVSRTAKSAGRRPATRAEELAVGDLGTKLTRRDYLTDAAFTVLIVARDGAPVPVEDLASALERPAWRLSAGRRSCPLGLPPAPRVVEAATVVEAFMAYDLAEEAIPERAALKSLFRKDRPVDATAPAPTPIAADIGLAPVLGFTPSRRETRRDAVADRRRWQFAPRVELVGQAVATGDRTR</sequence>